<evidence type="ECO:0000313" key="2">
    <source>
        <dbReference type="EMBL" id="SDO92558.1"/>
    </source>
</evidence>
<protein>
    <submittedName>
        <fullName evidence="2">Putative adhesin</fullName>
    </submittedName>
</protein>
<dbReference type="RefSeq" id="WP_089966127.1">
    <property type="nucleotide sequence ID" value="NZ_FNJM01000001.1"/>
</dbReference>
<dbReference type="AlphaFoldDB" id="A0A1H0NJ24"/>
<dbReference type="PROSITE" id="PS51257">
    <property type="entry name" value="PROKAR_LIPOPROTEIN"/>
    <property type="match status" value="1"/>
</dbReference>
<dbReference type="Pfam" id="PF13349">
    <property type="entry name" value="DUF4097"/>
    <property type="match status" value="1"/>
</dbReference>
<evidence type="ECO:0000259" key="1">
    <source>
        <dbReference type="Pfam" id="PF13349"/>
    </source>
</evidence>
<accession>A0A1H0NJ24</accession>
<proteinExistence type="predicted"/>
<dbReference type="STRING" id="94869.SAMN04488529_101843"/>
<evidence type="ECO:0000313" key="3">
    <source>
        <dbReference type="Proteomes" id="UP000198597"/>
    </source>
</evidence>
<keyword evidence="3" id="KW-1185">Reference proteome</keyword>
<organism evidence="2 3">
    <name type="scientific">Clostridium gasigenes</name>
    <dbReference type="NCBI Taxonomy" id="94869"/>
    <lineage>
        <taxon>Bacteria</taxon>
        <taxon>Bacillati</taxon>
        <taxon>Bacillota</taxon>
        <taxon>Clostridia</taxon>
        <taxon>Eubacteriales</taxon>
        <taxon>Clostridiaceae</taxon>
        <taxon>Clostridium</taxon>
    </lineage>
</organism>
<dbReference type="Gene3D" id="2.160.20.120">
    <property type="match status" value="1"/>
</dbReference>
<reference evidence="2 3" key="1">
    <citation type="submission" date="2016-10" db="EMBL/GenBank/DDBJ databases">
        <authorList>
            <person name="de Groot N.N."/>
        </authorList>
    </citation>
    <scope>NUCLEOTIDE SEQUENCE [LARGE SCALE GENOMIC DNA]</scope>
    <source>
        <strain evidence="2 3">DSM 12272</strain>
    </source>
</reference>
<dbReference type="Proteomes" id="UP000198597">
    <property type="component" value="Unassembled WGS sequence"/>
</dbReference>
<gene>
    <name evidence="2" type="ORF">SAMN04488529_101843</name>
</gene>
<dbReference type="OrthoDB" id="1905666at2"/>
<dbReference type="EMBL" id="FNJM01000001">
    <property type="protein sequence ID" value="SDO92558.1"/>
    <property type="molecule type" value="Genomic_DNA"/>
</dbReference>
<name>A0A1H0NJ24_9CLOT</name>
<feature type="domain" description="DUF4097" evidence="1">
    <location>
        <begin position="49"/>
        <end position="233"/>
    </location>
</feature>
<dbReference type="InterPro" id="IPR025164">
    <property type="entry name" value="Toastrack_DUF4097"/>
</dbReference>
<sequence length="263" mass="27983">MKIKLTIMAVIIGVLALALTSCNIKFGVESRNENNNEEVVNQSISIDSIENIDISIGAANITINEIDGNDVKVDFLGQSNLAEKTIVEKRGNTIVIEEKKYKSGWINGKNTFKDRKVTIGIPSSYIDKLSLEYGAGNVTVKGINVSELDVEGGAGNLDMKNIVFSSLDLEQGVGNTDIDLKEKCGNIKISGGVGNLTLRMSEVGGDLAYEGGVGETDIYIPDKSPVRIKTSSGLGNANINASTSGENTYEFNLSIGIGSLSLN</sequence>